<sequence>MSKKCLVRSTLFVVKQRTEQQQRMTTYPKSAHGSWVRF</sequence>
<reference evidence="1" key="2">
    <citation type="submission" date="2020-05" db="UniProtKB">
        <authorList>
            <consortium name="EnsemblMetazoa"/>
        </authorList>
    </citation>
    <scope>IDENTIFICATION</scope>
    <source>
        <strain evidence="1">MINIMUS1</strain>
    </source>
</reference>
<accession>A0A182WNZ5</accession>
<organism evidence="1 2">
    <name type="scientific">Anopheles minimus</name>
    <dbReference type="NCBI Taxonomy" id="112268"/>
    <lineage>
        <taxon>Eukaryota</taxon>
        <taxon>Metazoa</taxon>
        <taxon>Ecdysozoa</taxon>
        <taxon>Arthropoda</taxon>
        <taxon>Hexapoda</taxon>
        <taxon>Insecta</taxon>
        <taxon>Pterygota</taxon>
        <taxon>Neoptera</taxon>
        <taxon>Endopterygota</taxon>
        <taxon>Diptera</taxon>
        <taxon>Nematocera</taxon>
        <taxon>Culicoidea</taxon>
        <taxon>Culicidae</taxon>
        <taxon>Anophelinae</taxon>
        <taxon>Anopheles</taxon>
    </lineage>
</organism>
<evidence type="ECO:0000313" key="1">
    <source>
        <dbReference type="EnsemblMetazoa" id="AMIN014414-PA"/>
    </source>
</evidence>
<dbReference type="AlphaFoldDB" id="A0A182WNZ5"/>
<dbReference type="EnsemblMetazoa" id="AMIN014414-RA">
    <property type="protein sequence ID" value="AMIN014414-PA"/>
    <property type="gene ID" value="AMIN014414"/>
</dbReference>
<proteinExistence type="predicted"/>
<protein>
    <submittedName>
        <fullName evidence="1">Uncharacterized protein</fullName>
    </submittedName>
</protein>
<dbReference type="Proteomes" id="UP000075920">
    <property type="component" value="Unassembled WGS sequence"/>
</dbReference>
<evidence type="ECO:0000313" key="2">
    <source>
        <dbReference type="Proteomes" id="UP000075920"/>
    </source>
</evidence>
<keyword evidence="2" id="KW-1185">Reference proteome</keyword>
<reference evidence="2" key="1">
    <citation type="submission" date="2013-03" db="EMBL/GenBank/DDBJ databases">
        <title>The Genome Sequence of Anopheles minimus MINIMUS1.</title>
        <authorList>
            <consortium name="The Broad Institute Genomics Platform"/>
            <person name="Neafsey D.E."/>
            <person name="Walton C."/>
            <person name="Walker B."/>
            <person name="Young S.K."/>
            <person name="Zeng Q."/>
            <person name="Gargeya S."/>
            <person name="Fitzgerald M."/>
            <person name="Haas B."/>
            <person name="Abouelleil A."/>
            <person name="Allen A.W."/>
            <person name="Alvarado L."/>
            <person name="Arachchi H.M."/>
            <person name="Berlin A.M."/>
            <person name="Chapman S.B."/>
            <person name="Gainer-Dewar J."/>
            <person name="Goldberg J."/>
            <person name="Griggs A."/>
            <person name="Gujja S."/>
            <person name="Hansen M."/>
            <person name="Howarth C."/>
            <person name="Imamovic A."/>
            <person name="Ireland A."/>
            <person name="Larimer J."/>
            <person name="McCowan C."/>
            <person name="Murphy C."/>
            <person name="Pearson M."/>
            <person name="Poon T.W."/>
            <person name="Priest M."/>
            <person name="Roberts A."/>
            <person name="Saif S."/>
            <person name="Shea T."/>
            <person name="Sisk P."/>
            <person name="Sykes S."/>
            <person name="Wortman J."/>
            <person name="Nusbaum C."/>
            <person name="Birren B."/>
        </authorList>
    </citation>
    <scope>NUCLEOTIDE SEQUENCE [LARGE SCALE GENOMIC DNA]</scope>
    <source>
        <strain evidence="2">MINIMUS1</strain>
    </source>
</reference>
<name>A0A182WNZ5_9DIPT</name>
<dbReference type="VEuPathDB" id="VectorBase:AMIN014414"/>